<dbReference type="InterPro" id="IPR036390">
    <property type="entry name" value="WH_DNA-bd_sf"/>
</dbReference>
<dbReference type="RefSeq" id="WP_020876138.1">
    <property type="nucleotide sequence ID" value="NZ_CP015381.1"/>
</dbReference>
<evidence type="ECO:0000313" key="5">
    <source>
        <dbReference type="EMBL" id="CAJ13753.1"/>
    </source>
</evidence>
<evidence type="ECO:0000256" key="2">
    <source>
        <dbReference type="ARBA" id="ARBA00023125"/>
    </source>
</evidence>
<dbReference type="Gene3D" id="1.20.120.530">
    <property type="entry name" value="GntR ligand-binding domain-like"/>
    <property type="match status" value="1"/>
</dbReference>
<dbReference type="AlphaFoldDB" id="Q2N4W4"/>
<dbReference type="Gene3D" id="1.10.10.10">
    <property type="entry name" value="Winged helix-like DNA-binding domain superfamily/Winged helix DNA-binding domain"/>
    <property type="match status" value="1"/>
</dbReference>
<dbReference type="KEGG" id="dml:Dmul_06240"/>
<reference evidence="5" key="1">
    <citation type="journal article" date="2007" name="J. Mol. Microbiol. Biotechnol.">
        <title>Analyses of the vrl gene cluster in Desulfococcus multivorans: homologous to the virulence-associated locus of the ovine footrot pathogen Dichelobacter nodosus strain A198.</title>
        <authorList>
            <person name="Knaust F."/>
            <person name="Kube M."/>
            <person name="Reinhardt R."/>
            <person name="Rabus R."/>
        </authorList>
    </citation>
    <scope>NUCLEOTIDE SEQUENCE</scope>
</reference>
<dbReference type="CDD" id="cd07377">
    <property type="entry name" value="WHTH_GntR"/>
    <property type="match status" value="1"/>
</dbReference>
<evidence type="ECO:0000256" key="3">
    <source>
        <dbReference type="ARBA" id="ARBA00023163"/>
    </source>
</evidence>
<dbReference type="Pfam" id="PF07729">
    <property type="entry name" value="FCD"/>
    <property type="match status" value="1"/>
</dbReference>
<keyword evidence="3" id="KW-0804">Transcription</keyword>
<proteinExistence type="predicted"/>
<dbReference type="InterPro" id="IPR011711">
    <property type="entry name" value="GntR_C"/>
</dbReference>
<dbReference type="GO" id="GO:0003700">
    <property type="term" value="F:DNA-binding transcription factor activity"/>
    <property type="evidence" value="ECO:0007669"/>
    <property type="project" value="InterPro"/>
</dbReference>
<name>Q2N4W4_DESML</name>
<dbReference type="PANTHER" id="PTHR43537:SF49">
    <property type="entry name" value="TRANSCRIPTIONAL REGULATORY PROTEIN"/>
    <property type="match status" value="1"/>
</dbReference>
<dbReference type="Pfam" id="PF00392">
    <property type="entry name" value="GntR"/>
    <property type="match status" value="1"/>
</dbReference>
<dbReference type="SUPFAM" id="SSF48008">
    <property type="entry name" value="GntR ligand-binding domain-like"/>
    <property type="match status" value="1"/>
</dbReference>
<dbReference type="EMBL" id="CT009609">
    <property type="protein sequence ID" value="CAJ13753.1"/>
    <property type="molecule type" value="Genomic_DNA"/>
</dbReference>
<dbReference type="PROSITE" id="PS50949">
    <property type="entry name" value="HTH_GNTR"/>
    <property type="match status" value="1"/>
</dbReference>
<evidence type="ECO:0000256" key="1">
    <source>
        <dbReference type="ARBA" id="ARBA00023015"/>
    </source>
</evidence>
<dbReference type="PANTHER" id="PTHR43537">
    <property type="entry name" value="TRANSCRIPTIONAL REGULATOR, GNTR FAMILY"/>
    <property type="match status" value="1"/>
</dbReference>
<dbReference type="SUPFAM" id="SSF46785">
    <property type="entry name" value="Winged helix' DNA-binding domain"/>
    <property type="match status" value="1"/>
</dbReference>
<feature type="domain" description="HTH gntR-type" evidence="4">
    <location>
        <begin position="11"/>
        <end position="81"/>
    </location>
</feature>
<dbReference type="InterPro" id="IPR000524">
    <property type="entry name" value="Tscrpt_reg_HTH_GntR"/>
</dbReference>
<gene>
    <name evidence="5" type="ORF">dmi15</name>
</gene>
<dbReference type="SMART" id="SM00895">
    <property type="entry name" value="FCD"/>
    <property type="match status" value="1"/>
</dbReference>
<dbReference type="InterPro" id="IPR008920">
    <property type="entry name" value="TF_FadR/GntR_C"/>
</dbReference>
<dbReference type="GO" id="GO:0003677">
    <property type="term" value="F:DNA binding"/>
    <property type="evidence" value="ECO:0007669"/>
    <property type="project" value="UniProtKB-KW"/>
</dbReference>
<dbReference type="SMART" id="SM00345">
    <property type="entry name" value="HTH_GNTR"/>
    <property type="match status" value="1"/>
</dbReference>
<sequence length="251" mass="28413">MEPLFREARQSRIFEDVVEQIEEAILQGRLKAGDRLPAERDLKDMLKTSRSTLREALRVLEQKGLIEIRLGTGGGAVVKAVSSDQISQSLGLLIRSQQVSLGQLAEFRERFEGDVVELAASRAGKTDLDTLRDYLRQAARYAAGGDENLEDFLEVDKKIHLLFAHMTRNPIYISILRTVHDNINLFFKRYLIMATREMEENLSDLYDVAAAIEQKDGGKARELLQAHVRRFNSYMERHPKAGRPGTNGNST</sequence>
<keyword evidence="2" id="KW-0238">DNA-binding</keyword>
<organism evidence="5">
    <name type="scientific">Desulfococcus multivorans</name>
    <dbReference type="NCBI Taxonomy" id="897"/>
    <lineage>
        <taxon>Bacteria</taxon>
        <taxon>Pseudomonadati</taxon>
        <taxon>Thermodesulfobacteriota</taxon>
        <taxon>Desulfobacteria</taxon>
        <taxon>Desulfobacterales</taxon>
        <taxon>Desulfococcaceae</taxon>
        <taxon>Desulfococcus</taxon>
    </lineage>
</organism>
<dbReference type="PRINTS" id="PR00035">
    <property type="entry name" value="HTHGNTR"/>
</dbReference>
<evidence type="ECO:0000259" key="4">
    <source>
        <dbReference type="PROSITE" id="PS50949"/>
    </source>
</evidence>
<accession>Q2N4W4</accession>
<dbReference type="InterPro" id="IPR036388">
    <property type="entry name" value="WH-like_DNA-bd_sf"/>
</dbReference>
<protein>
    <submittedName>
        <fullName evidence="5">Transcriptional regulator, GntR family</fullName>
    </submittedName>
</protein>
<keyword evidence="1" id="KW-0805">Transcription regulation</keyword>